<dbReference type="Proteomes" id="UP000886523">
    <property type="component" value="Unassembled WGS sequence"/>
</dbReference>
<protein>
    <submittedName>
        <fullName evidence="2">Uncharacterized protein</fullName>
    </submittedName>
</protein>
<dbReference type="EMBL" id="MU128956">
    <property type="protein sequence ID" value="KAF9514853.1"/>
    <property type="molecule type" value="Genomic_DNA"/>
</dbReference>
<organism evidence="2 3">
    <name type="scientific">Hydnum rufescens UP504</name>
    <dbReference type="NCBI Taxonomy" id="1448309"/>
    <lineage>
        <taxon>Eukaryota</taxon>
        <taxon>Fungi</taxon>
        <taxon>Dikarya</taxon>
        <taxon>Basidiomycota</taxon>
        <taxon>Agaricomycotina</taxon>
        <taxon>Agaricomycetes</taxon>
        <taxon>Cantharellales</taxon>
        <taxon>Hydnaceae</taxon>
        <taxon>Hydnum</taxon>
    </lineage>
</organism>
<keyword evidence="3" id="KW-1185">Reference proteome</keyword>
<sequence length="103" mass="11163">MPPKPSNVNILIDESDPQSSHSMKMFQAVTNSITKWNPTHGASKSMTPTANPGPTLASMFRVTPPPQSSTKHVSTMQGMTWKLNPNSNTFVAVVPTNRGTKVQ</sequence>
<evidence type="ECO:0000313" key="2">
    <source>
        <dbReference type="EMBL" id="KAF9514853.1"/>
    </source>
</evidence>
<gene>
    <name evidence="2" type="ORF">BS47DRAFT_1361418</name>
</gene>
<feature type="compositionally biased region" description="Polar residues" evidence="1">
    <location>
        <begin position="35"/>
        <end position="52"/>
    </location>
</feature>
<reference evidence="2" key="1">
    <citation type="journal article" date="2020" name="Nat. Commun.">
        <title>Large-scale genome sequencing of mycorrhizal fungi provides insights into the early evolution of symbiotic traits.</title>
        <authorList>
            <person name="Miyauchi S."/>
            <person name="Kiss E."/>
            <person name="Kuo A."/>
            <person name="Drula E."/>
            <person name="Kohler A."/>
            <person name="Sanchez-Garcia M."/>
            <person name="Morin E."/>
            <person name="Andreopoulos B."/>
            <person name="Barry K.W."/>
            <person name="Bonito G."/>
            <person name="Buee M."/>
            <person name="Carver A."/>
            <person name="Chen C."/>
            <person name="Cichocki N."/>
            <person name="Clum A."/>
            <person name="Culley D."/>
            <person name="Crous P.W."/>
            <person name="Fauchery L."/>
            <person name="Girlanda M."/>
            <person name="Hayes R.D."/>
            <person name="Keri Z."/>
            <person name="LaButti K."/>
            <person name="Lipzen A."/>
            <person name="Lombard V."/>
            <person name="Magnuson J."/>
            <person name="Maillard F."/>
            <person name="Murat C."/>
            <person name="Nolan M."/>
            <person name="Ohm R.A."/>
            <person name="Pangilinan J."/>
            <person name="Pereira M.F."/>
            <person name="Perotto S."/>
            <person name="Peter M."/>
            <person name="Pfister S."/>
            <person name="Riley R."/>
            <person name="Sitrit Y."/>
            <person name="Stielow J.B."/>
            <person name="Szollosi G."/>
            <person name="Zifcakova L."/>
            <person name="Stursova M."/>
            <person name="Spatafora J.W."/>
            <person name="Tedersoo L."/>
            <person name="Vaario L.M."/>
            <person name="Yamada A."/>
            <person name="Yan M."/>
            <person name="Wang P."/>
            <person name="Xu J."/>
            <person name="Bruns T."/>
            <person name="Baldrian P."/>
            <person name="Vilgalys R."/>
            <person name="Dunand C."/>
            <person name="Henrissat B."/>
            <person name="Grigoriev I.V."/>
            <person name="Hibbett D."/>
            <person name="Nagy L.G."/>
            <person name="Martin F.M."/>
        </authorList>
    </citation>
    <scope>NUCLEOTIDE SEQUENCE</scope>
    <source>
        <strain evidence="2">UP504</strain>
    </source>
</reference>
<accession>A0A9P6DXQ4</accession>
<feature type="region of interest" description="Disordered" evidence="1">
    <location>
        <begin position="35"/>
        <end position="82"/>
    </location>
</feature>
<proteinExistence type="predicted"/>
<name>A0A9P6DXQ4_9AGAM</name>
<evidence type="ECO:0000256" key="1">
    <source>
        <dbReference type="SAM" id="MobiDB-lite"/>
    </source>
</evidence>
<dbReference type="AlphaFoldDB" id="A0A9P6DXQ4"/>
<comment type="caution">
    <text evidence="2">The sequence shown here is derived from an EMBL/GenBank/DDBJ whole genome shotgun (WGS) entry which is preliminary data.</text>
</comment>
<evidence type="ECO:0000313" key="3">
    <source>
        <dbReference type="Proteomes" id="UP000886523"/>
    </source>
</evidence>
<feature type="compositionally biased region" description="Polar residues" evidence="1">
    <location>
        <begin position="68"/>
        <end position="82"/>
    </location>
</feature>